<protein>
    <submittedName>
        <fullName evidence="9">Undecaprenyl-phosphate glucose phosphotransferase</fullName>
    </submittedName>
</protein>
<organism evidence="9 10">
    <name type="scientific">Alicyclobacillus tolerans</name>
    <dbReference type="NCBI Taxonomy" id="90970"/>
    <lineage>
        <taxon>Bacteria</taxon>
        <taxon>Bacillati</taxon>
        <taxon>Bacillota</taxon>
        <taxon>Bacilli</taxon>
        <taxon>Bacillales</taxon>
        <taxon>Alicyclobacillaceae</taxon>
        <taxon>Alicyclobacillus</taxon>
    </lineage>
</organism>
<feature type="transmembrane region" description="Helical" evidence="7">
    <location>
        <begin position="82"/>
        <end position="102"/>
    </location>
</feature>
<feature type="transmembrane region" description="Helical" evidence="7">
    <location>
        <begin position="49"/>
        <end position="70"/>
    </location>
</feature>
<keyword evidence="10" id="KW-1185">Reference proteome</keyword>
<feature type="domain" description="Bacterial sugar transferase" evidence="8">
    <location>
        <begin position="281"/>
        <end position="478"/>
    </location>
</feature>
<comment type="subcellular location">
    <subcellularLocation>
        <location evidence="1">Membrane</location>
        <topology evidence="1">Multi-pass membrane protein</topology>
    </subcellularLocation>
</comment>
<dbReference type="RefSeq" id="WP_072873280.1">
    <property type="nucleotide sequence ID" value="NZ_FRAF01000005.1"/>
</dbReference>
<feature type="transmembrane region" description="Helical" evidence="7">
    <location>
        <begin position="12"/>
        <end position="29"/>
    </location>
</feature>
<gene>
    <name evidence="9" type="ORF">SAMN05443507_10534</name>
</gene>
<sequence>MFRTYQVFWNRMFQVIDACIVILSFFVAWRIKFDTGLLPYRGHEPLASFLPAILISLPLFWLANWIGGLYKPIRSRTFFQEGAALIRSLFFGMLFFMSLLYFLHLAQFSRAVLILFAVVYAALIVVERIAVRGALSLLRSRGFNKKFILLVGYTPATARFIEAMDAHPWFGYHVLGCVLPQGASFITREKPALPVLDSIDNLGDVLHEHLVDHVLISLSRQDVSYLPHVMSVCETHGVQSLILPDYFDVLPARPRFETFAGMPLIDTRYVPLDDALNAMFKRAFDILFSVLVLVGLSPLYLAIALAVKLTSPGPILFKQERVGKNRRLFTMYKFRTMVVNPSVSSVVENVDGNHEVAVTQLEADLGWTVPNDSRRTALGKWLRKTSLDELPQFWNVLIGDMSVIGPRPERPQFVDKFKEEVPKYMVKHRVRPGITGWAQVNGWRGDTSIAERIKFDIDYIENWSLLLDFQIVWKTLTRGFVDENAY</sequence>
<evidence type="ECO:0000256" key="3">
    <source>
        <dbReference type="ARBA" id="ARBA00022679"/>
    </source>
</evidence>
<dbReference type="GO" id="GO:0016020">
    <property type="term" value="C:membrane"/>
    <property type="evidence" value="ECO:0007669"/>
    <property type="project" value="UniProtKB-SubCell"/>
</dbReference>
<reference evidence="10" key="1">
    <citation type="submission" date="2016-11" db="EMBL/GenBank/DDBJ databases">
        <authorList>
            <person name="Varghese N."/>
            <person name="Submissions S."/>
        </authorList>
    </citation>
    <scope>NUCLEOTIDE SEQUENCE [LARGE SCALE GENOMIC DNA]</scope>
    <source>
        <strain evidence="10">USBA-503</strain>
    </source>
</reference>
<dbReference type="Pfam" id="PF02397">
    <property type="entry name" value="Bac_transf"/>
    <property type="match status" value="1"/>
</dbReference>
<evidence type="ECO:0000256" key="7">
    <source>
        <dbReference type="SAM" id="Phobius"/>
    </source>
</evidence>
<evidence type="ECO:0000256" key="5">
    <source>
        <dbReference type="ARBA" id="ARBA00022989"/>
    </source>
</evidence>
<evidence type="ECO:0000256" key="1">
    <source>
        <dbReference type="ARBA" id="ARBA00004141"/>
    </source>
</evidence>
<evidence type="ECO:0000259" key="8">
    <source>
        <dbReference type="Pfam" id="PF02397"/>
    </source>
</evidence>
<dbReference type="NCBIfam" id="TIGR03025">
    <property type="entry name" value="EPS_sugtrans"/>
    <property type="match status" value="1"/>
</dbReference>
<evidence type="ECO:0000313" key="9">
    <source>
        <dbReference type="EMBL" id="SHJ89206.1"/>
    </source>
</evidence>
<dbReference type="NCBIfam" id="TIGR03023">
    <property type="entry name" value="WcaJ_sugtrans"/>
    <property type="match status" value="1"/>
</dbReference>
<dbReference type="InterPro" id="IPR003362">
    <property type="entry name" value="Bact_transf"/>
</dbReference>
<keyword evidence="4 7" id="KW-0812">Transmembrane</keyword>
<evidence type="ECO:0000313" key="10">
    <source>
        <dbReference type="Proteomes" id="UP000184016"/>
    </source>
</evidence>
<keyword evidence="3 9" id="KW-0808">Transferase</keyword>
<dbReference type="InterPro" id="IPR017473">
    <property type="entry name" value="Undecaprenyl-P_gluc_Ptfrase"/>
</dbReference>
<dbReference type="Proteomes" id="UP000184016">
    <property type="component" value="Unassembled WGS sequence"/>
</dbReference>
<feature type="transmembrane region" description="Helical" evidence="7">
    <location>
        <begin position="108"/>
        <end position="131"/>
    </location>
</feature>
<name>A0A1M6N0R4_9BACL</name>
<evidence type="ECO:0000256" key="2">
    <source>
        <dbReference type="ARBA" id="ARBA00006464"/>
    </source>
</evidence>
<feature type="transmembrane region" description="Helical" evidence="7">
    <location>
        <begin position="286"/>
        <end position="307"/>
    </location>
</feature>
<dbReference type="AlphaFoldDB" id="A0A1M6N0R4"/>
<evidence type="ECO:0000256" key="6">
    <source>
        <dbReference type="ARBA" id="ARBA00023136"/>
    </source>
</evidence>
<keyword evidence="6 7" id="KW-0472">Membrane</keyword>
<dbReference type="GO" id="GO:0016780">
    <property type="term" value="F:phosphotransferase activity, for other substituted phosphate groups"/>
    <property type="evidence" value="ECO:0007669"/>
    <property type="project" value="TreeGrafter"/>
</dbReference>
<evidence type="ECO:0000256" key="4">
    <source>
        <dbReference type="ARBA" id="ARBA00022692"/>
    </source>
</evidence>
<comment type="similarity">
    <text evidence="2">Belongs to the bacterial sugar transferase family.</text>
</comment>
<accession>A0A1M6N0R4</accession>
<dbReference type="Pfam" id="PF13727">
    <property type="entry name" value="CoA_binding_3"/>
    <property type="match status" value="1"/>
</dbReference>
<proteinExistence type="inferred from homology"/>
<dbReference type="PANTHER" id="PTHR30576:SF0">
    <property type="entry name" value="UNDECAPRENYL-PHOSPHATE N-ACETYLGALACTOSAMINYL 1-PHOSPHATE TRANSFERASE-RELATED"/>
    <property type="match status" value="1"/>
</dbReference>
<dbReference type="OrthoDB" id="9808602at2"/>
<dbReference type="EMBL" id="FRAF01000005">
    <property type="protein sequence ID" value="SHJ89206.1"/>
    <property type="molecule type" value="Genomic_DNA"/>
</dbReference>
<dbReference type="Gene3D" id="3.40.50.720">
    <property type="entry name" value="NAD(P)-binding Rossmann-like Domain"/>
    <property type="match status" value="1"/>
</dbReference>
<dbReference type="InterPro" id="IPR017475">
    <property type="entry name" value="EPS_sugar_tfrase"/>
</dbReference>
<keyword evidence="5 7" id="KW-1133">Transmembrane helix</keyword>
<dbReference type="PANTHER" id="PTHR30576">
    <property type="entry name" value="COLANIC BIOSYNTHESIS UDP-GLUCOSE LIPID CARRIER TRANSFERASE"/>
    <property type="match status" value="1"/>
</dbReference>
<dbReference type="STRING" id="1830138.SAMN05443507_10534"/>